<dbReference type="GO" id="GO:0043565">
    <property type="term" value="F:sequence-specific DNA binding"/>
    <property type="evidence" value="ECO:0007669"/>
    <property type="project" value="InterPro"/>
</dbReference>
<keyword evidence="3" id="KW-0804">Transcription</keyword>
<keyword evidence="6" id="KW-1185">Reference proteome</keyword>
<evidence type="ECO:0000259" key="4">
    <source>
        <dbReference type="PROSITE" id="PS01124"/>
    </source>
</evidence>
<evidence type="ECO:0000256" key="3">
    <source>
        <dbReference type="ARBA" id="ARBA00023163"/>
    </source>
</evidence>
<dbReference type="AlphaFoldDB" id="A0A849VSW8"/>
<dbReference type="RefSeq" id="WP_113281358.1">
    <property type="nucleotide sequence ID" value="NZ_JABUMX010000004.1"/>
</dbReference>
<dbReference type="InterPro" id="IPR009057">
    <property type="entry name" value="Homeodomain-like_sf"/>
</dbReference>
<evidence type="ECO:0000313" key="5">
    <source>
        <dbReference type="EMBL" id="NTS33085.1"/>
    </source>
</evidence>
<dbReference type="SUPFAM" id="SSF46689">
    <property type="entry name" value="Homeodomain-like"/>
    <property type="match status" value="2"/>
</dbReference>
<organism evidence="5 6">
    <name type="scientific">Phyllobacterium pellucidum</name>
    <dbReference type="NCBI Taxonomy" id="2740464"/>
    <lineage>
        <taxon>Bacteria</taxon>
        <taxon>Pseudomonadati</taxon>
        <taxon>Pseudomonadota</taxon>
        <taxon>Alphaproteobacteria</taxon>
        <taxon>Hyphomicrobiales</taxon>
        <taxon>Phyllobacteriaceae</taxon>
        <taxon>Phyllobacterium</taxon>
    </lineage>
</organism>
<feature type="domain" description="HTH araC/xylS-type" evidence="4">
    <location>
        <begin position="193"/>
        <end position="291"/>
    </location>
</feature>
<keyword evidence="1" id="KW-0805">Transcription regulation</keyword>
<sequence>MTFHPRMTSKVEGVTVLGELKWRAWTGVVADVWSVKCEPGAEGEYISEDPRLFVTLDKAGSGTFSVGLGPASHGAPGDVAFYPMSYIPAGLPVWGRGEGVEYLRHLDLHFDLAVLSHRFPEARKCGTLGAPRLMFFDDRIASLARLIAEECLNEQPLHDLYGDGLTTALVVQLFGIAQEQKRQRSQLSPRQLRSVTGYIEDNCLRNIRLEELAGLAGLSQSYFSHAFKASTGVAPHQWQMKARMRRVQALLRQPGPSLPAIASATGFSDQAHLTRMFKKIVGITPAAWLRDLCK</sequence>
<evidence type="ECO:0000313" key="6">
    <source>
        <dbReference type="Proteomes" id="UP000550508"/>
    </source>
</evidence>
<dbReference type="SMART" id="SM00342">
    <property type="entry name" value="HTH_ARAC"/>
    <property type="match status" value="1"/>
</dbReference>
<dbReference type="PROSITE" id="PS00041">
    <property type="entry name" value="HTH_ARAC_FAMILY_1"/>
    <property type="match status" value="1"/>
</dbReference>
<accession>A0A849VSW8</accession>
<dbReference type="PANTHER" id="PTHR46796">
    <property type="entry name" value="HTH-TYPE TRANSCRIPTIONAL ACTIVATOR RHAS-RELATED"/>
    <property type="match status" value="1"/>
</dbReference>
<dbReference type="Pfam" id="PF12833">
    <property type="entry name" value="HTH_18"/>
    <property type="match status" value="1"/>
</dbReference>
<dbReference type="Gene3D" id="1.10.10.60">
    <property type="entry name" value="Homeodomain-like"/>
    <property type="match status" value="2"/>
</dbReference>
<dbReference type="Proteomes" id="UP000550508">
    <property type="component" value="Unassembled WGS sequence"/>
</dbReference>
<gene>
    <name evidence="5" type="ORF">HQ945_17635</name>
</gene>
<keyword evidence="2" id="KW-0238">DNA-binding</keyword>
<dbReference type="InterPro" id="IPR018060">
    <property type="entry name" value="HTH_AraC"/>
</dbReference>
<name>A0A849VSW8_9HYPH</name>
<comment type="caution">
    <text evidence="5">The sequence shown here is derived from an EMBL/GenBank/DDBJ whole genome shotgun (WGS) entry which is preliminary data.</text>
</comment>
<dbReference type="InterPro" id="IPR018062">
    <property type="entry name" value="HTH_AraC-typ_CS"/>
</dbReference>
<dbReference type="PROSITE" id="PS01124">
    <property type="entry name" value="HTH_ARAC_FAMILY_2"/>
    <property type="match status" value="1"/>
</dbReference>
<dbReference type="EMBL" id="JABUMX010000004">
    <property type="protein sequence ID" value="NTS33085.1"/>
    <property type="molecule type" value="Genomic_DNA"/>
</dbReference>
<dbReference type="PANTHER" id="PTHR46796:SF14">
    <property type="entry name" value="TRANSCRIPTIONAL REGULATORY PROTEIN"/>
    <property type="match status" value="1"/>
</dbReference>
<proteinExistence type="predicted"/>
<protein>
    <submittedName>
        <fullName evidence="5">Helix-turn-helix transcriptional regulator</fullName>
    </submittedName>
</protein>
<evidence type="ECO:0000256" key="2">
    <source>
        <dbReference type="ARBA" id="ARBA00023125"/>
    </source>
</evidence>
<evidence type="ECO:0000256" key="1">
    <source>
        <dbReference type="ARBA" id="ARBA00023015"/>
    </source>
</evidence>
<dbReference type="InterPro" id="IPR050204">
    <property type="entry name" value="AraC_XylS_family_regulators"/>
</dbReference>
<dbReference type="GO" id="GO:0003700">
    <property type="term" value="F:DNA-binding transcription factor activity"/>
    <property type="evidence" value="ECO:0007669"/>
    <property type="project" value="InterPro"/>
</dbReference>
<reference evidence="5 6" key="1">
    <citation type="submission" date="2020-05" db="EMBL/GenBank/DDBJ databases">
        <authorList>
            <person name="Kim M.K."/>
        </authorList>
    </citation>
    <scope>NUCLEOTIDE SEQUENCE [LARGE SCALE GENOMIC DNA]</scope>
    <source>
        <strain evidence="5 6">BT25</strain>
    </source>
</reference>